<comment type="pathway">
    <text evidence="1 5">Carbohydrate metabolism; hexose metabolism.</text>
</comment>
<dbReference type="InterPro" id="IPR011013">
    <property type="entry name" value="Gal_mutarotase_sf_dom"/>
</dbReference>
<comment type="catalytic activity">
    <reaction evidence="5">
        <text>alpha-D-glucose = beta-D-glucose</text>
        <dbReference type="Rhea" id="RHEA:10264"/>
        <dbReference type="ChEBI" id="CHEBI:15903"/>
        <dbReference type="ChEBI" id="CHEBI:17925"/>
        <dbReference type="EC" id="5.1.3.3"/>
    </reaction>
</comment>
<name>A0ABT8DQL2_9BURK</name>
<organism evidence="6 7">
    <name type="scientific">Roseateles violae</name>
    <dbReference type="NCBI Taxonomy" id="3058042"/>
    <lineage>
        <taxon>Bacteria</taxon>
        <taxon>Pseudomonadati</taxon>
        <taxon>Pseudomonadota</taxon>
        <taxon>Betaproteobacteria</taxon>
        <taxon>Burkholderiales</taxon>
        <taxon>Sphaerotilaceae</taxon>
        <taxon>Roseateles</taxon>
    </lineage>
</organism>
<dbReference type="Proteomes" id="UP001228044">
    <property type="component" value="Unassembled WGS sequence"/>
</dbReference>
<evidence type="ECO:0000256" key="2">
    <source>
        <dbReference type="ARBA" id="ARBA00006206"/>
    </source>
</evidence>
<proteinExistence type="inferred from homology"/>
<comment type="similarity">
    <text evidence="2 5">Belongs to the aldose epimerase family.</text>
</comment>
<dbReference type="InterPro" id="IPR014718">
    <property type="entry name" value="GH-type_carb-bd"/>
</dbReference>
<dbReference type="GO" id="GO:0016853">
    <property type="term" value="F:isomerase activity"/>
    <property type="evidence" value="ECO:0007669"/>
    <property type="project" value="UniProtKB-KW"/>
</dbReference>
<evidence type="ECO:0000256" key="5">
    <source>
        <dbReference type="PIRNR" id="PIRNR005096"/>
    </source>
</evidence>
<dbReference type="EMBL" id="JAUHHC010000001">
    <property type="protein sequence ID" value="MDN3919378.1"/>
    <property type="molecule type" value="Genomic_DNA"/>
</dbReference>
<accession>A0ABT8DQL2</accession>
<dbReference type="PANTHER" id="PTHR10091">
    <property type="entry name" value="ALDOSE-1-EPIMERASE"/>
    <property type="match status" value="1"/>
</dbReference>
<dbReference type="CDD" id="cd09019">
    <property type="entry name" value="galactose_mutarotase_like"/>
    <property type="match status" value="1"/>
</dbReference>
<dbReference type="PIRSF" id="PIRSF005096">
    <property type="entry name" value="GALM"/>
    <property type="match status" value="1"/>
</dbReference>
<reference evidence="6 7" key="1">
    <citation type="submission" date="2023-06" db="EMBL/GenBank/DDBJ databases">
        <title>Pelomonas sp. PFR6 16S ribosomal RNA gene Genome sequencing and assembly.</title>
        <authorList>
            <person name="Woo H."/>
        </authorList>
    </citation>
    <scope>NUCLEOTIDE SEQUENCE [LARGE SCALE GENOMIC DNA]</scope>
    <source>
        <strain evidence="6 7">PFR6</strain>
    </source>
</reference>
<keyword evidence="4 5" id="KW-0119">Carbohydrate metabolism</keyword>
<dbReference type="NCBIfam" id="NF008277">
    <property type="entry name" value="PRK11055.1"/>
    <property type="match status" value="1"/>
</dbReference>
<dbReference type="InterPro" id="IPR047215">
    <property type="entry name" value="Galactose_mutarotase-like"/>
</dbReference>
<dbReference type="PANTHER" id="PTHR10091:SF0">
    <property type="entry name" value="GALACTOSE MUTAROTASE"/>
    <property type="match status" value="1"/>
</dbReference>
<evidence type="ECO:0000256" key="1">
    <source>
        <dbReference type="ARBA" id="ARBA00005028"/>
    </source>
</evidence>
<dbReference type="Pfam" id="PF01263">
    <property type="entry name" value="Aldose_epim"/>
    <property type="match status" value="1"/>
</dbReference>
<dbReference type="SUPFAM" id="SSF74650">
    <property type="entry name" value="Galactose mutarotase-like"/>
    <property type="match status" value="1"/>
</dbReference>
<sequence length="335" mass="36892">MSAVRIQRFALDDGCGLQLELMDWGASWLSARLHGRELLLGHADPAAYREQSAYMGAIVGRVANRIAGAAFSLQGRQHRLAANEGVNQLHGGPGGFHNRAWRGLRHSSTRVDFTLDSADGDQGFPSRLRATASYRITAAQQVEIHFEVENLGAIDTVAGLTSHAYFGLDGPEQGVLGQTLCLQADKVLPVCPDLLPTGEFMNVAGTPFDFRQPRSLGEGLAMQHEQLQRAGGYDHCWLLQPGLGPALQLVSADERRSLCLDTSYPALQIYGGQYLDRSRDRLGRPFAPRAGLAIEAQYPPDTVHHLGEPDWPQAGFVLRPGQTQRHWIRIRFEQR</sequence>
<comment type="caution">
    <text evidence="6">The sequence shown here is derived from an EMBL/GenBank/DDBJ whole genome shotgun (WGS) entry which is preliminary data.</text>
</comment>
<dbReference type="InterPro" id="IPR008183">
    <property type="entry name" value="Aldose_1/G6P_1-epimerase"/>
</dbReference>
<gene>
    <name evidence="6" type="ORF">QWJ38_03690</name>
</gene>
<dbReference type="EC" id="5.1.3.3" evidence="5"/>
<keyword evidence="7" id="KW-1185">Reference proteome</keyword>
<keyword evidence="3 5" id="KW-0413">Isomerase</keyword>
<evidence type="ECO:0000313" key="7">
    <source>
        <dbReference type="Proteomes" id="UP001228044"/>
    </source>
</evidence>
<evidence type="ECO:0000256" key="3">
    <source>
        <dbReference type="ARBA" id="ARBA00023235"/>
    </source>
</evidence>
<dbReference type="InterPro" id="IPR015443">
    <property type="entry name" value="Aldose_1-epimerase"/>
</dbReference>
<protein>
    <recommendedName>
        <fullName evidence="5">Aldose 1-epimerase</fullName>
        <ecNumber evidence="5">5.1.3.3</ecNumber>
    </recommendedName>
</protein>
<evidence type="ECO:0000313" key="6">
    <source>
        <dbReference type="EMBL" id="MDN3919378.1"/>
    </source>
</evidence>
<dbReference type="Gene3D" id="2.70.98.10">
    <property type="match status" value="1"/>
</dbReference>
<evidence type="ECO:0000256" key="4">
    <source>
        <dbReference type="ARBA" id="ARBA00023277"/>
    </source>
</evidence>